<reference evidence="3" key="1">
    <citation type="journal article" date="2010" name="Science">
        <title>Plasticity of animal genome architecture unmasked by rapid evolution of a pelagic tunicate.</title>
        <authorList>
            <person name="Denoeud F."/>
            <person name="Henriet S."/>
            <person name="Mungpakdee S."/>
            <person name="Aury J.M."/>
            <person name="Da Silva C."/>
            <person name="Brinkmann H."/>
            <person name="Mikhaleva J."/>
            <person name="Olsen L.C."/>
            <person name="Jubin C."/>
            <person name="Canestro C."/>
            <person name="Bouquet J.M."/>
            <person name="Danks G."/>
            <person name="Poulain J."/>
            <person name="Campsteijn C."/>
            <person name="Adamski M."/>
            <person name="Cross I."/>
            <person name="Yadetie F."/>
            <person name="Muffato M."/>
            <person name="Louis A."/>
            <person name="Butcher S."/>
            <person name="Tsagkogeorga G."/>
            <person name="Konrad A."/>
            <person name="Singh S."/>
            <person name="Jensen M.F."/>
            <person name="Cong E.H."/>
            <person name="Eikeseth-Otteraa H."/>
            <person name="Noel B."/>
            <person name="Anthouard V."/>
            <person name="Porcel B.M."/>
            <person name="Kachouri-Lafond R."/>
            <person name="Nishino A."/>
            <person name="Ugolini M."/>
            <person name="Chourrout P."/>
            <person name="Nishida H."/>
            <person name="Aasland R."/>
            <person name="Huzurbazar S."/>
            <person name="Westhof E."/>
            <person name="Delsuc F."/>
            <person name="Lehrach H."/>
            <person name="Reinhardt R."/>
            <person name="Weissenbach J."/>
            <person name="Roy S.W."/>
            <person name="Artiguenave F."/>
            <person name="Postlethwait J.H."/>
            <person name="Manak J.R."/>
            <person name="Thompson E.M."/>
            <person name="Jaillon O."/>
            <person name="Du Pasquier L."/>
            <person name="Boudinot P."/>
            <person name="Liberles D.A."/>
            <person name="Volff J.N."/>
            <person name="Philippe H."/>
            <person name="Lenhard B."/>
            <person name="Roest Crollius H."/>
            <person name="Wincker P."/>
            <person name="Chourrout D."/>
        </authorList>
    </citation>
    <scope>NUCLEOTIDE SEQUENCE [LARGE SCALE GENOMIC DNA]</scope>
</reference>
<evidence type="ECO:0000256" key="2">
    <source>
        <dbReference type="SAM" id="MobiDB-lite"/>
    </source>
</evidence>
<feature type="region of interest" description="Disordered" evidence="2">
    <location>
        <begin position="40"/>
        <end position="71"/>
    </location>
</feature>
<name>E4X715_OIKDI</name>
<feature type="compositionally biased region" description="Basic and acidic residues" evidence="2">
    <location>
        <begin position="471"/>
        <end position="518"/>
    </location>
</feature>
<feature type="region of interest" description="Disordered" evidence="2">
    <location>
        <begin position="185"/>
        <end position="300"/>
    </location>
</feature>
<feature type="region of interest" description="Disordered" evidence="2">
    <location>
        <begin position="1"/>
        <end position="28"/>
    </location>
</feature>
<evidence type="ECO:0000313" key="3">
    <source>
        <dbReference type="EMBL" id="CBY07787.1"/>
    </source>
</evidence>
<feature type="region of interest" description="Disordered" evidence="2">
    <location>
        <begin position="346"/>
        <end position="529"/>
    </location>
</feature>
<organism evidence="3">
    <name type="scientific">Oikopleura dioica</name>
    <name type="common">Tunicate</name>
    <dbReference type="NCBI Taxonomy" id="34765"/>
    <lineage>
        <taxon>Eukaryota</taxon>
        <taxon>Metazoa</taxon>
        <taxon>Chordata</taxon>
        <taxon>Tunicata</taxon>
        <taxon>Appendicularia</taxon>
        <taxon>Copelata</taxon>
        <taxon>Oikopleuridae</taxon>
        <taxon>Oikopleura</taxon>
    </lineage>
</organism>
<dbReference type="EMBL" id="FN653027">
    <property type="protein sequence ID" value="CBY07787.1"/>
    <property type="molecule type" value="Genomic_DNA"/>
</dbReference>
<evidence type="ECO:0000256" key="1">
    <source>
        <dbReference type="SAM" id="Coils"/>
    </source>
</evidence>
<protein>
    <submittedName>
        <fullName evidence="3">Uncharacterized protein</fullName>
    </submittedName>
</protein>
<feature type="compositionally biased region" description="Basic and acidic residues" evidence="2">
    <location>
        <begin position="239"/>
        <end position="249"/>
    </location>
</feature>
<accession>E4X715</accession>
<proteinExistence type="predicted"/>
<feature type="compositionally biased region" description="Basic and acidic residues" evidence="2">
    <location>
        <begin position="346"/>
        <end position="402"/>
    </location>
</feature>
<feature type="compositionally biased region" description="Basic and acidic residues" evidence="2">
    <location>
        <begin position="185"/>
        <end position="218"/>
    </location>
</feature>
<dbReference type="AlphaFoldDB" id="E4X715"/>
<evidence type="ECO:0000313" key="4">
    <source>
        <dbReference type="Proteomes" id="UP000001307"/>
    </source>
</evidence>
<gene>
    <name evidence="3" type="ORF">GSOID_T00003139001</name>
</gene>
<sequence length="946" mass="111054">MSSESVSKKRKREKSVENPKNCRFPGDPFKHQLIIPLVRFDRRAKARPRQPPKVCPSRAELSENPNVRMPPTVSPAVVIVAQQTLPEKENEEVKSPIAKKKKLVAKNKPNFKSSIAGQAGLSKKSIRLANPNKLSKPKSKDFHSIRQEEEIAAKIMVPKTSSGISLIEGEEKDKQKKKYEERALKEAEILEKKKQKRKEEKRAKKEAALREREEEEKNAAGNESMTDDDEPLPALIQKLSEEKEAKRLASENSKGEGSLESIWARATEKKGEEKKRKSKPKQQEIIIEIEDDDDIIPSNLPSETEVIESEKNDEEDSDIEEIAVKHSDEPENDFLSFHRARIAETKRREAEMKKCEAERREAEMKKCEAERREAKKPETEQKKRQDEQKKREVVEQQLEAEKKKIKNKQKEAVTIPDEENILTPKPPKVKDPVENEEEERRKRKEKKRAKKEAALQEREKEKKRLKKEKRRKEEESLRREEEEIKRQKEEEEAKRIADAKAIEEEARARAAERKKREAEEAEANPQPKEQKSFHEIWLVISYKSGCSGHRIVEYTTDNGKQWYEKQMLLSLNDRISKKKSKYWCNLEYVYPLEFSNKKLEGCTDIRNERNPNLGEWEISKILDIKIGTDTILYHAEFKKYRKQIVVNRYFGGANDTRKSLALERQWLADFEMDFFLKNPDSNKELTSRIRQMILTKIGRDDPKKDGDVLENNVSIRIISESGELADKKNFKQTRDEMLSALDDLDSFISICKLPPSEPILPKNKSSTELSPDYLSPTGSYSRNYPQKFTVKNEFYKRGYLNYENDRIKHYRDRVNNCEQALKRAEDHYRSNMKEWKAQRKYHLVREARWARDRKSAELKTLQKKLMESERYLFPTHKIDKFQTDTECLKDDTKDMIYIQQGIYGLAKDKRRSLVAFNLIAEREEVRLKNMNSSKHIPLCEHEEFKK</sequence>
<feature type="coiled-coil region" evidence="1">
    <location>
        <begin position="807"/>
        <end position="864"/>
    </location>
</feature>
<keyword evidence="4" id="KW-1185">Reference proteome</keyword>
<feature type="compositionally biased region" description="Basic residues" evidence="2">
    <location>
        <begin position="441"/>
        <end position="450"/>
    </location>
</feature>
<feature type="compositionally biased region" description="Basic and acidic residues" evidence="2">
    <location>
        <begin position="266"/>
        <end position="275"/>
    </location>
</feature>
<feature type="region of interest" description="Disordered" evidence="2">
    <location>
        <begin position="113"/>
        <end position="143"/>
    </location>
</feature>
<dbReference type="Proteomes" id="UP000001307">
    <property type="component" value="Unassembled WGS sequence"/>
</dbReference>
<dbReference type="InParanoid" id="E4X715"/>
<feature type="compositionally biased region" description="Basic and acidic residues" evidence="2">
    <location>
        <begin position="451"/>
        <end position="462"/>
    </location>
</feature>
<keyword evidence="1" id="KW-0175">Coiled coil</keyword>
<dbReference type="OrthoDB" id="10630664at2759"/>